<reference evidence="4" key="1">
    <citation type="journal article" date="2014" name="Genome Announc.">
        <title>Genome sequence of the yeast Cyberlindnera fabianii (Hansenula fabianii).</title>
        <authorList>
            <person name="Freel K.C."/>
            <person name="Sarilar V."/>
            <person name="Neuveglise C."/>
            <person name="Devillers H."/>
            <person name="Friedrich A."/>
            <person name="Schacherer J."/>
        </authorList>
    </citation>
    <scope>NUCLEOTIDE SEQUENCE</scope>
    <source>
        <strain evidence="4">YJS4271</strain>
    </source>
</reference>
<protein>
    <submittedName>
        <fullName evidence="4">CYFA0S01e07492g1_1</fullName>
    </submittedName>
</protein>
<proteinExistence type="predicted"/>
<evidence type="ECO:0000256" key="2">
    <source>
        <dbReference type="SAM" id="MobiDB-lite"/>
    </source>
</evidence>
<dbReference type="Pfam" id="PF00098">
    <property type="entry name" value="zf-CCHC"/>
    <property type="match status" value="4"/>
</dbReference>
<sequence length="323" mass="36277">MKSPDRSDSGDSLSSSQASSPRQPEPSTSPSHAAHSRRQLGLTKMASAPNLQARAYDPSTSSPTQFPVPAVPHIPQLRHVQSRPQLGVAKLPVSVAFKRTCYKCGNLGHHADECEFKERLCYNCKQPGHESSKCPNARNTQSKQCYFCKGVGHIQSECPKYKALKRDQNHFNPPQTTRMIPSQGPQPPSAQFIYYSQLRNQLPPPPPPPPPPDMYQRQAHFYYSGPPAPHQALRQYPPPPAAQQYPLPQSPQQISYYPQAIMRQTDYFYPHHQQHQPHQSQHLAAQHYGPQLVSMRGYPGMRSGLMCYTCGEPGHESKSCPRR</sequence>
<gene>
    <name evidence="4" type="ORF">CYFA0S_01e07492g</name>
</gene>
<evidence type="ECO:0000259" key="3">
    <source>
        <dbReference type="PROSITE" id="PS50158"/>
    </source>
</evidence>
<dbReference type="PANTHER" id="PTHR22639">
    <property type="entry name" value="GAG-RELATED PROTEIN"/>
    <property type="match status" value="1"/>
</dbReference>
<dbReference type="PANTHER" id="PTHR22639:SF7">
    <property type="entry name" value="CCHC-TYPE DOMAIN-CONTAINING PROTEIN"/>
    <property type="match status" value="1"/>
</dbReference>
<accession>A0A061AQW1</accession>
<dbReference type="GO" id="GO:0003690">
    <property type="term" value="F:double-stranded DNA binding"/>
    <property type="evidence" value="ECO:0007669"/>
    <property type="project" value="InterPro"/>
</dbReference>
<dbReference type="Gene3D" id="4.10.60.10">
    <property type="entry name" value="Zinc finger, CCHC-type"/>
    <property type="match status" value="2"/>
</dbReference>
<dbReference type="GO" id="GO:0003723">
    <property type="term" value="F:RNA binding"/>
    <property type="evidence" value="ECO:0007669"/>
    <property type="project" value="InterPro"/>
</dbReference>
<feature type="region of interest" description="Disordered" evidence="2">
    <location>
        <begin position="1"/>
        <end position="70"/>
    </location>
</feature>
<evidence type="ECO:0000313" key="4">
    <source>
        <dbReference type="EMBL" id="CDR37116.1"/>
    </source>
</evidence>
<dbReference type="GO" id="GO:0008270">
    <property type="term" value="F:zinc ion binding"/>
    <property type="evidence" value="ECO:0007669"/>
    <property type="project" value="UniProtKB-KW"/>
</dbReference>
<feature type="compositionally biased region" description="Low complexity" evidence="2">
    <location>
        <begin position="10"/>
        <end position="26"/>
    </location>
</feature>
<dbReference type="InterPro" id="IPR001878">
    <property type="entry name" value="Znf_CCHC"/>
</dbReference>
<dbReference type="EMBL" id="LK052886">
    <property type="protein sequence ID" value="CDR37116.1"/>
    <property type="molecule type" value="Genomic_DNA"/>
</dbReference>
<dbReference type="OrthoDB" id="3863715at2759"/>
<dbReference type="PROSITE" id="PS50158">
    <property type="entry name" value="ZF_CCHC"/>
    <property type="match status" value="4"/>
</dbReference>
<feature type="domain" description="CCHC-type" evidence="3">
    <location>
        <begin position="145"/>
        <end position="160"/>
    </location>
</feature>
<feature type="domain" description="CCHC-type" evidence="3">
    <location>
        <begin position="121"/>
        <end position="136"/>
    </location>
</feature>
<dbReference type="InterPro" id="IPR036875">
    <property type="entry name" value="Znf_CCHC_sf"/>
</dbReference>
<dbReference type="InterPro" id="IPR042509">
    <property type="entry name" value="ZCCHC3"/>
</dbReference>
<evidence type="ECO:0000256" key="1">
    <source>
        <dbReference type="PROSITE-ProRule" id="PRU00047"/>
    </source>
</evidence>
<name>A0A061AQW1_CYBFA</name>
<feature type="domain" description="CCHC-type" evidence="3">
    <location>
        <begin position="307"/>
        <end position="322"/>
    </location>
</feature>
<keyword evidence="1" id="KW-0862">Zinc</keyword>
<dbReference type="AlphaFoldDB" id="A0A061AQW1"/>
<dbReference type="SMART" id="SM00343">
    <property type="entry name" value="ZnF_C2HC"/>
    <property type="match status" value="4"/>
</dbReference>
<keyword evidence="1" id="KW-0863">Zinc-finger</keyword>
<dbReference type="SUPFAM" id="SSF57756">
    <property type="entry name" value="Retrovirus zinc finger-like domains"/>
    <property type="match status" value="2"/>
</dbReference>
<organism evidence="4">
    <name type="scientific">Cyberlindnera fabianii</name>
    <name type="common">Yeast</name>
    <name type="synonym">Hansenula fabianii</name>
    <dbReference type="NCBI Taxonomy" id="36022"/>
    <lineage>
        <taxon>Eukaryota</taxon>
        <taxon>Fungi</taxon>
        <taxon>Dikarya</taxon>
        <taxon>Ascomycota</taxon>
        <taxon>Saccharomycotina</taxon>
        <taxon>Saccharomycetes</taxon>
        <taxon>Phaffomycetales</taxon>
        <taxon>Phaffomycetaceae</taxon>
        <taxon>Cyberlindnera</taxon>
    </lineage>
</organism>
<feature type="domain" description="CCHC-type" evidence="3">
    <location>
        <begin position="101"/>
        <end position="114"/>
    </location>
</feature>
<keyword evidence="1" id="KW-0479">Metal-binding</keyword>